<dbReference type="SUPFAM" id="SSF69322">
    <property type="entry name" value="Tricorn protease domain 2"/>
    <property type="match status" value="1"/>
</dbReference>
<protein>
    <submittedName>
        <fullName evidence="1">Uncharacterized protein</fullName>
    </submittedName>
</protein>
<accession>A0A7C4RV07</accession>
<dbReference type="PROSITE" id="PS00018">
    <property type="entry name" value="EF_HAND_1"/>
    <property type="match status" value="1"/>
</dbReference>
<dbReference type="InterPro" id="IPR018247">
    <property type="entry name" value="EF_Hand_1_Ca_BS"/>
</dbReference>
<gene>
    <name evidence="1" type="ORF">ENT77_01145</name>
</gene>
<proteinExistence type="predicted"/>
<reference evidence="1" key="1">
    <citation type="journal article" date="2020" name="mSystems">
        <title>Genome- and Community-Level Interaction Insights into Carbon Utilization and Element Cycling Functions of Hydrothermarchaeota in Hydrothermal Sediment.</title>
        <authorList>
            <person name="Zhou Z."/>
            <person name="Liu Y."/>
            <person name="Xu W."/>
            <person name="Pan J."/>
            <person name="Luo Z.H."/>
            <person name="Li M."/>
        </authorList>
    </citation>
    <scope>NUCLEOTIDE SEQUENCE [LARGE SCALE GENOMIC DNA]</scope>
    <source>
        <strain evidence="1">SpSt-609</strain>
    </source>
</reference>
<dbReference type="AlphaFoldDB" id="A0A7C4RV07"/>
<sequence length="922" mass="102334">MFFLRFKRLFLTVVVGVIVLSILTLTAFRTTLTNTTTFIPETGAGLWDGVEYKVLTGGRSPSIVGLPGGEMFALSSDGQLFRILRTGVVQKLGQVPDVSVVTPASYFELNGQKYIAYASDNGKDSKLVVQNVETGTPVHSTLENSCWSGVTVYVNGSKAVIFTSSIGERKGKVYRFEFDGSSLDETHHFIIDGSPKVPLMLSPDRKELYVLTQNGKFYVLNESNLSNDDTIGSPIFLDGEFITPMAMDSQKNIYVINTSGVMYVIERSQVRSGYVPKSTKVLPSANVAGILVDSYGIIYAFGAGSVVAVLQTGGSLSVLGGPFVVGGIINSTPLAVLGRDYKTYLVIPSTVGADGLLTVVSFDPEKKTFAKVWEKTLKGGSFTITSALTSSQTAEEAAMYYFATSISTGYVYAWKMNGKPVGDWPMYGQNRERSNYLSFVAEEETRITIMAKEPLNGKFFKLPALKFKGKIFDTVSGTYSSEVDYFTNPGKDDSIPKSYPARYQLSLYFEPHDSCQLFVPGSKFVNDVLGGTSSLPATDTTLSFAQWDVDSIYKYPGKKDDGRNASNPAIITFAYYDKRYDVIANVKYLWRILHQLPGSSEEEDKEVSLTYENVEKGKDFVEIVKPKSGYKPFDWTVYMWDPDDPKGYVVYEKDYLKANGMITEALELKLKKSGPAFIKIKYTTSSGSIRLIMPKYAYGRTYMYIIVDAAKGANTAWFTLTADTAKGIKFERIVSEDVANIGTMQVLERTVDSGKIKYVFGGPLFELTEDTRIATITTLAFFEKPIYFGTEVNKSDFIRFEEGFIQIKGVTASPSEIEDLAPYRETIPNSKVFLLGDFDNNGWVNLDDWNRLVEKYGTTVSGADVIYNIGPRDRNFSVDPYDPGMLLDTTDKVDQWDVAVFAQMYGMKVTPEDVLKDYPFKK</sequence>
<name>A0A7C4RV07_9BACT</name>
<organism evidence="1">
    <name type="scientific">Fervidobacterium thailandense</name>
    <dbReference type="NCBI Taxonomy" id="1008305"/>
    <lineage>
        <taxon>Bacteria</taxon>
        <taxon>Thermotogati</taxon>
        <taxon>Thermotogota</taxon>
        <taxon>Thermotogae</taxon>
        <taxon>Thermotogales</taxon>
        <taxon>Fervidobacteriaceae</taxon>
        <taxon>Fervidobacterium</taxon>
    </lineage>
</organism>
<comment type="caution">
    <text evidence="1">The sequence shown here is derived from an EMBL/GenBank/DDBJ whole genome shotgun (WGS) entry which is preliminary data.</text>
</comment>
<evidence type="ECO:0000313" key="1">
    <source>
        <dbReference type="EMBL" id="HGU39798.1"/>
    </source>
</evidence>
<dbReference type="EMBL" id="DSZY01000006">
    <property type="protein sequence ID" value="HGU39798.1"/>
    <property type="molecule type" value="Genomic_DNA"/>
</dbReference>